<evidence type="ECO:0000313" key="4">
    <source>
        <dbReference type="Proteomes" id="UP000807469"/>
    </source>
</evidence>
<proteinExistence type="predicted"/>
<feature type="coiled-coil region" evidence="1">
    <location>
        <begin position="76"/>
        <end position="103"/>
    </location>
</feature>
<organism evidence="3 4">
    <name type="scientific">Pholiota conissans</name>
    <dbReference type="NCBI Taxonomy" id="109636"/>
    <lineage>
        <taxon>Eukaryota</taxon>
        <taxon>Fungi</taxon>
        <taxon>Dikarya</taxon>
        <taxon>Basidiomycota</taxon>
        <taxon>Agaricomycotina</taxon>
        <taxon>Agaricomycetes</taxon>
        <taxon>Agaricomycetidae</taxon>
        <taxon>Agaricales</taxon>
        <taxon>Agaricineae</taxon>
        <taxon>Strophariaceae</taxon>
        <taxon>Pholiota</taxon>
    </lineage>
</organism>
<evidence type="ECO:0000256" key="1">
    <source>
        <dbReference type="SAM" id="Coils"/>
    </source>
</evidence>
<reference evidence="3" key="1">
    <citation type="submission" date="2020-11" db="EMBL/GenBank/DDBJ databases">
        <authorList>
            <consortium name="DOE Joint Genome Institute"/>
            <person name="Ahrendt S."/>
            <person name="Riley R."/>
            <person name="Andreopoulos W."/>
            <person name="Labutti K."/>
            <person name="Pangilinan J."/>
            <person name="Ruiz-Duenas F.J."/>
            <person name="Barrasa J.M."/>
            <person name="Sanchez-Garcia M."/>
            <person name="Camarero S."/>
            <person name="Miyauchi S."/>
            <person name="Serrano A."/>
            <person name="Linde D."/>
            <person name="Babiker R."/>
            <person name="Drula E."/>
            <person name="Ayuso-Fernandez I."/>
            <person name="Pacheco R."/>
            <person name="Padilla G."/>
            <person name="Ferreira P."/>
            <person name="Barriuso J."/>
            <person name="Kellner H."/>
            <person name="Castanera R."/>
            <person name="Alfaro M."/>
            <person name="Ramirez L."/>
            <person name="Pisabarro A.G."/>
            <person name="Kuo A."/>
            <person name="Tritt A."/>
            <person name="Lipzen A."/>
            <person name="He G."/>
            <person name="Yan M."/>
            <person name="Ng V."/>
            <person name="Cullen D."/>
            <person name="Martin F."/>
            <person name="Rosso M.-N."/>
            <person name="Henrissat B."/>
            <person name="Hibbett D."/>
            <person name="Martinez A.T."/>
            <person name="Grigoriev I.V."/>
        </authorList>
    </citation>
    <scope>NUCLEOTIDE SEQUENCE</scope>
    <source>
        <strain evidence="3">CIRM-BRFM 674</strain>
    </source>
</reference>
<evidence type="ECO:0000256" key="2">
    <source>
        <dbReference type="SAM" id="MobiDB-lite"/>
    </source>
</evidence>
<dbReference type="EMBL" id="MU155177">
    <property type="protein sequence ID" value="KAF9481554.1"/>
    <property type="molecule type" value="Genomic_DNA"/>
</dbReference>
<name>A0A9P6D2M1_9AGAR</name>
<feature type="compositionally biased region" description="Basic and acidic residues" evidence="2">
    <location>
        <begin position="15"/>
        <end position="27"/>
    </location>
</feature>
<feature type="region of interest" description="Disordered" evidence="2">
    <location>
        <begin position="1"/>
        <end position="28"/>
    </location>
</feature>
<dbReference type="AlphaFoldDB" id="A0A9P6D2M1"/>
<keyword evidence="1" id="KW-0175">Coiled coil</keyword>
<dbReference type="OrthoDB" id="276323at2759"/>
<comment type="caution">
    <text evidence="3">The sequence shown here is derived from an EMBL/GenBank/DDBJ whole genome shotgun (WGS) entry which is preliminary data.</text>
</comment>
<feature type="compositionally biased region" description="Low complexity" evidence="2">
    <location>
        <begin position="1"/>
        <end position="11"/>
    </location>
</feature>
<evidence type="ECO:0000313" key="3">
    <source>
        <dbReference type="EMBL" id="KAF9481554.1"/>
    </source>
</evidence>
<keyword evidence="4" id="KW-1185">Reference proteome</keyword>
<dbReference type="Proteomes" id="UP000807469">
    <property type="component" value="Unassembled WGS sequence"/>
</dbReference>
<gene>
    <name evidence="3" type="ORF">BDN70DRAFT_912197</name>
</gene>
<feature type="region of interest" description="Disordered" evidence="2">
    <location>
        <begin position="326"/>
        <end position="352"/>
    </location>
</feature>
<protein>
    <submittedName>
        <fullName evidence="3">Uncharacterized protein</fullName>
    </submittedName>
</protein>
<accession>A0A9P6D2M1</accession>
<sequence length="586" mass="64333">MSIPPHLLVPLHPGPSEHNDPHSEDASSVHNFSALPFELVETLNQTYFLHLLVTQPEKVVPPGKSVLSMMTHANFKSSEEDHADEATERRKAIEKRVKEVAHRAFWNEALEILSSPVPSVQLPRLKQLHLDLHEALAPLFPPSHPVLIELSSPPPPTSSPLHSTITLLKDIVAALRNRCAPVRDQAVDTLAMELEHPPPSTVEAHKELAEFVLAKMKKILDLSEDMRKDLNTFVLGAMTEAQLNGVLMRDVKARERELVVGLWGGQDNVRRTWREWVAEIGNEGEEGKNRWLRRLFLALGSDRPVHCHFPAVESAKARRTTKVNGVIEPGGNALSATDTEMKTSGPAADGSSITTEIERLPPQLLFSTPTLIYVQNYIQAIVIAGALRALTRLSASAAAESDFMQRVWTLLESEIEGDVPDIRRTGGDSTGEDQTKLVNLADEVIRARERVLGSTLKADEDAQLREAVERTLRTSDPVFLLLRRRLAKALEGKVIALNGGVGGTQTSGIPLKMQTGKDIQGDRAGKRIRLMLPDDAGPAQAVNGAKVEGPSVPGFEDPVLHRAIGEATRKVLDCVIWTEGVWGDLV</sequence>